<proteinExistence type="predicted"/>
<gene>
    <name evidence="1" type="ORF">AXW67_02180</name>
</gene>
<protein>
    <submittedName>
        <fullName evidence="1">Uncharacterized protein</fullName>
    </submittedName>
</protein>
<organism evidence="1 2">
    <name type="scientific">Bradyrhizobium neotropicale</name>
    <dbReference type="NCBI Taxonomy" id="1497615"/>
    <lineage>
        <taxon>Bacteria</taxon>
        <taxon>Pseudomonadati</taxon>
        <taxon>Pseudomonadota</taxon>
        <taxon>Alphaproteobacteria</taxon>
        <taxon>Hyphomicrobiales</taxon>
        <taxon>Nitrobacteraceae</taxon>
        <taxon>Bradyrhizobium</taxon>
    </lineage>
</organism>
<reference evidence="1 2" key="1">
    <citation type="submission" date="2016-02" db="EMBL/GenBank/DDBJ databases">
        <title>Draft genome sequence of the strain BR 10247T Bradyrhizobium neotropicale isolated from nodules of Centrolobium paraense.</title>
        <authorList>
            <person name="Simoes-Araujo J.L."/>
            <person name="Barauna A.C."/>
            <person name="Silva K."/>
            <person name="Zilli J.E."/>
        </authorList>
    </citation>
    <scope>NUCLEOTIDE SEQUENCE [LARGE SCALE GENOMIC DNA]</scope>
    <source>
        <strain evidence="1 2">BR 10247</strain>
    </source>
</reference>
<dbReference type="RefSeq" id="WP_063676762.1">
    <property type="nucleotide sequence ID" value="NZ_LSEF01000024.1"/>
</dbReference>
<comment type="caution">
    <text evidence="1">The sequence shown here is derived from an EMBL/GenBank/DDBJ whole genome shotgun (WGS) entry which is preliminary data.</text>
</comment>
<dbReference type="EMBL" id="LSEF01000024">
    <property type="protein sequence ID" value="OAF19599.1"/>
    <property type="molecule type" value="Genomic_DNA"/>
</dbReference>
<accession>A0A176ZGH2</accession>
<dbReference type="Proteomes" id="UP000077173">
    <property type="component" value="Unassembled WGS sequence"/>
</dbReference>
<keyword evidence="2" id="KW-1185">Reference proteome</keyword>
<name>A0A176ZGH2_9BRAD</name>
<evidence type="ECO:0000313" key="2">
    <source>
        <dbReference type="Proteomes" id="UP000077173"/>
    </source>
</evidence>
<evidence type="ECO:0000313" key="1">
    <source>
        <dbReference type="EMBL" id="OAF19599.1"/>
    </source>
</evidence>
<sequence length="73" mass="8142">MAAPPLPATISPDGVSVEMVTDEVLAALQTGLFQLRRRFVLEERIGIEEIDADEFLTIRLRANEASEWSMLVL</sequence>
<dbReference type="AlphaFoldDB" id="A0A176ZGH2"/>
<dbReference type="GeneID" id="32584542"/>